<dbReference type="OrthoDB" id="10423558at2759"/>
<dbReference type="EMBL" id="MPUH01000012">
    <property type="protein sequence ID" value="OMJ95396.1"/>
    <property type="molecule type" value="Genomic_DNA"/>
</dbReference>
<organism evidence="2 3">
    <name type="scientific">Stentor coeruleus</name>
    <dbReference type="NCBI Taxonomy" id="5963"/>
    <lineage>
        <taxon>Eukaryota</taxon>
        <taxon>Sar</taxon>
        <taxon>Alveolata</taxon>
        <taxon>Ciliophora</taxon>
        <taxon>Postciliodesmatophora</taxon>
        <taxon>Heterotrichea</taxon>
        <taxon>Heterotrichida</taxon>
        <taxon>Stentoridae</taxon>
        <taxon>Stentor</taxon>
    </lineage>
</organism>
<feature type="transmembrane region" description="Helical" evidence="1">
    <location>
        <begin position="120"/>
        <end position="148"/>
    </location>
</feature>
<keyword evidence="1" id="KW-0472">Membrane</keyword>
<evidence type="ECO:0000313" key="2">
    <source>
        <dbReference type="EMBL" id="OMJ95396.1"/>
    </source>
</evidence>
<name>A0A1R2D2F9_9CILI</name>
<protein>
    <submittedName>
        <fullName evidence="2">Uncharacterized protein</fullName>
    </submittedName>
</protein>
<feature type="transmembrane region" description="Helical" evidence="1">
    <location>
        <begin position="44"/>
        <end position="65"/>
    </location>
</feature>
<sequence length="153" mass="17885">MEIQGLSPLSSFLVSMTWLAVRITVIVLTPFILEYNCDNDLKLFLQIIFYSNIFMVFLQICYLITKSCFKKKSLDVPKLIQVSYFILDYIFYGLFRFVIFILGVIWIIESEHCDDMILYYSIALCIGYFGVCWSVCWIGCVSMFVLCWDAQTS</sequence>
<keyword evidence="1" id="KW-1133">Transmembrane helix</keyword>
<dbReference type="Proteomes" id="UP000187209">
    <property type="component" value="Unassembled WGS sequence"/>
</dbReference>
<gene>
    <name evidence="2" type="ORF">SteCoe_1151</name>
</gene>
<dbReference type="AlphaFoldDB" id="A0A1R2D2F9"/>
<reference evidence="2 3" key="1">
    <citation type="submission" date="2016-11" db="EMBL/GenBank/DDBJ databases">
        <title>The macronuclear genome of Stentor coeruleus: a giant cell with tiny introns.</title>
        <authorList>
            <person name="Slabodnick M."/>
            <person name="Ruby J.G."/>
            <person name="Reiff S.B."/>
            <person name="Swart E.C."/>
            <person name="Gosai S."/>
            <person name="Prabakaran S."/>
            <person name="Witkowska E."/>
            <person name="Larue G.E."/>
            <person name="Fisher S."/>
            <person name="Freeman R.M."/>
            <person name="Gunawardena J."/>
            <person name="Chu W."/>
            <person name="Stover N.A."/>
            <person name="Gregory B.D."/>
            <person name="Nowacki M."/>
            <person name="Derisi J."/>
            <person name="Roy S.W."/>
            <person name="Marshall W.F."/>
            <person name="Sood P."/>
        </authorList>
    </citation>
    <scope>NUCLEOTIDE SEQUENCE [LARGE SCALE GENOMIC DNA]</scope>
    <source>
        <strain evidence="2">WM001</strain>
    </source>
</reference>
<evidence type="ECO:0000256" key="1">
    <source>
        <dbReference type="SAM" id="Phobius"/>
    </source>
</evidence>
<proteinExistence type="predicted"/>
<comment type="caution">
    <text evidence="2">The sequence shown here is derived from an EMBL/GenBank/DDBJ whole genome shotgun (WGS) entry which is preliminary data.</text>
</comment>
<keyword evidence="1" id="KW-0812">Transmembrane</keyword>
<feature type="transmembrane region" description="Helical" evidence="1">
    <location>
        <begin position="86"/>
        <end position="108"/>
    </location>
</feature>
<accession>A0A1R2D2F9</accession>
<feature type="transmembrane region" description="Helical" evidence="1">
    <location>
        <begin position="12"/>
        <end position="32"/>
    </location>
</feature>
<evidence type="ECO:0000313" key="3">
    <source>
        <dbReference type="Proteomes" id="UP000187209"/>
    </source>
</evidence>
<keyword evidence="3" id="KW-1185">Reference proteome</keyword>